<dbReference type="Proteomes" id="UP000076798">
    <property type="component" value="Unassembled WGS sequence"/>
</dbReference>
<evidence type="ECO:0000313" key="4">
    <source>
        <dbReference type="Proteomes" id="UP000076798"/>
    </source>
</evidence>
<keyword evidence="4" id="KW-1185">Reference proteome</keyword>
<keyword evidence="2" id="KW-0812">Transmembrane</keyword>
<feature type="transmembrane region" description="Helical" evidence="2">
    <location>
        <begin position="6"/>
        <end position="28"/>
    </location>
</feature>
<organism evidence="3 4">
    <name type="scientific">Sistotremastrum suecicum HHB10207 ss-3</name>
    <dbReference type="NCBI Taxonomy" id="1314776"/>
    <lineage>
        <taxon>Eukaryota</taxon>
        <taxon>Fungi</taxon>
        <taxon>Dikarya</taxon>
        <taxon>Basidiomycota</taxon>
        <taxon>Agaricomycotina</taxon>
        <taxon>Agaricomycetes</taxon>
        <taxon>Sistotremastrales</taxon>
        <taxon>Sistotremastraceae</taxon>
        <taxon>Sistotremastrum</taxon>
    </lineage>
</organism>
<reference evidence="3 4" key="1">
    <citation type="journal article" date="2016" name="Mol. Biol. Evol.">
        <title>Comparative Genomics of Early-Diverging Mushroom-Forming Fungi Provides Insights into the Origins of Lignocellulose Decay Capabilities.</title>
        <authorList>
            <person name="Nagy L.G."/>
            <person name="Riley R."/>
            <person name="Tritt A."/>
            <person name="Adam C."/>
            <person name="Daum C."/>
            <person name="Floudas D."/>
            <person name="Sun H."/>
            <person name="Yadav J.S."/>
            <person name="Pangilinan J."/>
            <person name="Larsson K.H."/>
            <person name="Matsuura K."/>
            <person name="Barry K."/>
            <person name="Labutti K."/>
            <person name="Kuo R."/>
            <person name="Ohm R.A."/>
            <person name="Bhattacharya S.S."/>
            <person name="Shirouzu T."/>
            <person name="Yoshinaga Y."/>
            <person name="Martin F.M."/>
            <person name="Grigoriev I.V."/>
            <person name="Hibbett D.S."/>
        </authorList>
    </citation>
    <scope>NUCLEOTIDE SEQUENCE [LARGE SCALE GENOMIC DNA]</scope>
    <source>
        <strain evidence="3 4">HHB10207 ss-3</strain>
    </source>
</reference>
<accession>A0A166DFS0</accession>
<keyword evidence="2" id="KW-0472">Membrane</keyword>
<gene>
    <name evidence="3" type="ORF">SISSUDRAFT_1061945</name>
</gene>
<evidence type="ECO:0000313" key="3">
    <source>
        <dbReference type="EMBL" id="KZT38487.1"/>
    </source>
</evidence>
<dbReference type="EMBL" id="KV428062">
    <property type="protein sequence ID" value="KZT38487.1"/>
    <property type="molecule type" value="Genomic_DNA"/>
</dbReference>
<keyword evidence="2" id="KW-1133">Transmembrane helix</keyword>
<dbReference type="AlphaFoldDB" id="A0A166DFS0"/>
<proteinExistence type="predicted"/>
<sequence>MTNATAIGLGVGLSCAVFVVVLFVFWNYTRNISKDRNRADVDNMGGGEGQTENGTRKLRREDIHPSPQAPPHVEHDEDARYFTAAKLANIGGKAEGH</sequence>
<feature type="region of interest" description="Disordered" evidence="1">
    <location>
        <begin position="36"/>
        <end position="76"/>
    </location>
</feature>
<evidence type="ECO:0000256" key="1">
    <source>
        <dbReference type="SAM" id="MobiDB-lite"/>
    </source>
</evidence>
<name>A0A166DFS0_9AGAM</name>
<protein>
    <submittedName>
        <fullName evidence="3">Uncharacterized protein</fullName>
    </submittedName>
</protein>
<evidence type="ECO:0000256" key="2">
    <source>
        <dbReference type="SAM" id="Phobius"/>
    </source>
</evidence>